<dbReference type="Gene3D" id="3.40.50.720">
    <property type="entry name" value="NAD(P)-binding Rossmann-like Domain"/>
    <property type="match status" value="1"/>
</dbReference>
<evidence type="ECO:0000256" key="2">
    <source>
        <dbReference type="ARBA" id="ARBA00011881"/>
    </source>
</evidence>
<dbReference type="GO" id="GO:0003723">
    <property type="term" value="F:RNA binding"/>
    <property type="evidence" value="ECO:0007669"/>
    <property type="project" value="UniProtKB-KW"/>
</dbReference>
<proteinExistence type="predicted"/>
<name>A0A423PQ72_9GAMM</name>
<dbReference type="InterPro" id="IPR013149">
    <property type="entry name" value="ADH-like_C"/>
</dbReference>
<dbReference type="PANTHER" id="PTHR44154">
    <property type="entry name" value="QUINONE OXIDOREDUCTASE"/>
    <property type="match status" value="1"/>
</dbReference>
<dbReference type="PROSITE" id="PS01162">
    <property type="entry name" value="QOR_ZETA_CRYSTAL"/>
    <property type="match status" value="1"/>
</dbReference>
<dbReference type="GO" id="GO:0005737">
    <property type="term" value="C:cytoplasm"/>
    <property type="evidence" value="ECO:0007669"/>
    <property type="project" value="UniProtKB-SubCell"/>
</dbReference>
<dbReference type="PANTHER" id="PTHR44154:SF1">
    <property type="entry name" value="QUINONE OXIDOREDUCTASE"/>
    <property type="match status" value="1"/>
</dbReference>
<evidence type="ECO:0000259" key="7">
    <source>
        <dbReference type="SMART" id="SM00829"/>
    </source>
</evidence>
<gene>
    <name evidence="8" type="ORF">SAOR_07815</name>
</gene>
<dbReference type="SMART" id="SM00829">
    <property type="entry name" value="PKS_ER"/>
    <property type="match status" value="1"/>
</dbReference>
<dbReference type="Proteomes" id="UP000283993">
    <property type="component" value="Unassembled WGS sequence"/>
</dbReference>
<evidence type="ECO:0000256" key="4">
    <source>
        <dbReference type="ARBA" id="ARBA00022857"/>
    </source>
</evidence>
<evidence type="ECO:0000256" key="1">
    <source>
        <dbReference type="ARBA" id="ARBA00004496"/>
    </source>
</evidence>
<organism evidence="8 9">
    <name type="scientific">Salinisphaera orenii MK-B5</name>
    <dbReference type="NCBI Taxonomy" id="856730"/>
    <lineage>
        <taxon>Bacteria</taxon>
        <taxon>Pseudomonadati</taxon>
        <taxon>Pseudomonadota</taxon>
        <taxon>Gammaproteobacteria</taxon>
        <taxon>Salinisphaerales</taxon>
        <taxon>Salinisphaeraceae</taxon>
        <taxon>Salinisphaera</taxon>
    </lineage>
</organism>
<dbReference type="SUPFAM" id="SSF51735">
    <property type="entry name" value="NAD(P)-binding Rossmann-fold domains"/>
    <property type="match status" value="1"/>
</dbReference>
<dbReference type="InterPro" id="IPR051603">
    <property type="entry name" value="Zinc-ADH_QOR/CCCR"/>
</dbReference>
<dbReference type="InterPro" id="IPR036291">
    <property type="entry name" value="NAD(P)-bd_dom_sf"/>
</dbReference>
<sequence>MQVQLIRAFGAPDVFEAAEIDTPRPGPGQLLVRQIAASVNPVDTKLRTAGPAIAPELPAVLGCDVAGVVEAVGDGVRCFAPGDAVYGCAAGVRGHGGAYGEYVAVDAAFMAFKPDALDWRETAALPLVTITAWEALVDRTRVAPGDHVLIHGGAGGVGHIAVQLARAQGARVATTISSAAKADIARRMGADETINYREESVDDYVERLTGGRGFDVVFDATGGSDIATSFAGARVNGQVATIVSQYTADLTPMHTKSLTLHTIFMLTSMLNGVHPQHHGEILAKAAGLAAADQLRPMLDERRFTLGDVAAAHAHLEAGAAVGKIVIDIGEEAKTL</sequence>
<evidence type="ECO:0000256" key="6">
    <source>
        <dbReference type="ARBA" id="ARBA00022990"/>
    </source>
</evidence>
<comment type="subunit">
    <text evidence="2">Homotetramer.</text>
</comment>
<accession>A0A423PQ72</accession>
<dbReference type="Pfam" id="PF00107">
    <property type="entry name" value="ADH_zinc_N"/>
    <property type="match status" value="1"/>
</dbReference>
<protein>
    <submittedName>
        <fullName evidence="8">Quinone oxidoreductase</fullName>
    </submittedName>
</protein>
<evidence type="ECO:0000313" key="8">
    <source>
        <dbReference type="EMBL" id="ROO27727.1"/>
    </source>
</evidence>
<dbReference type="Pfam" id="PF08240">
    <property type="entry name" value="ADH_N"/>
    <property type="match status" value="1"/>
</dbReference>
<reference evidence="8 9" key="1">
    <citation type="submission" date="2013-10" db="EMBL/GenBank/DDBJ databases">
        <title>Salinisphaera orenii MK-B5 Genome Sequencing.</title>
        <authorList>
            <person name="Lai Q."/>
            <person name="Li C."/>
            <person name="Shao Z."/>
        </authorList>
    </citation>
    <scope>NUCLEOTIDE SEQUENCE [LARGE SCALE GENOMIC DNA]</scope>
    <source>
        <strain evidence="8 9">MK-B5</strain>
    </source>
</reference>
<keyword evidence="5" id="KW-0694">RNA-binding</keyword>
<keyword evidence="6" id="KW-0007">Acetylation</keyword>
<dbReference type="AlphaFoldDB" id="A0A423PQ72"/>
<evidence type="ECO:0000313" key="9">
    <source>
        <dbReference type="Proteomes" id="UP000283993"/>
    </source>
</evidence>
<dbReference type="SUPFAM" id="SSF50129">
    <property type="entry name" value="GroES-like"/>
    <property type="match status" value="1"/>
</dbReference>
<dbReference type="GO" id="GO:0008270">
    <property type="term" value="F:zinc ion binding"/>
    <property type="evidence" value="ECO:0007669"/>
    <property type="project" value="InterPro"/>
</dbReference>
<keyword evidence="4" id="KW-0521">NADP</keyword>
<keyword evidence="9" id="KW-1185">Reference proteome</keyword>
<dbReference type="Gene3D" id="3.90.180.10">
    <property type="entry name" value="Medium-chain alcohol dehydrogenases, catalytic domain"/>
    <property type="match status" value="1"/>
</dbReference>
<comment type="caution">
    <text evidence="8">The sequence shown here is derived from an EMBL/GenBank/DDBJ whole genome shotgun (WGS) entry which is preliminary data.</text>
</comment>
<dbReference type="GO" id="GO:0016491">
    <property type="term" value="F:oxidoreductase activity"/>
    <property type="evidence" value="ECO:0007669"/>
    <property type="project" value="InterPro"/>
</dbReference>
<feature type="domain" description="Enoyl reductase (ER)" evidence="7">
    <location>
        <begin position="10"/>
        <end position="326"/>
    </location>
</feature>
<evidence type="ECO:0000256" key="5">
    <source>
        <dbReference type="ARBA" id="ARBA00022884"/>
    </source>
</evidence>
<dbReference type="CDD" id="cd08272">
    <property type="entry name" value="MDR6"/>
    <property type="match status" value="1"/>
</dbReference>
<keyword evidence="3" id="KW-0963">Cytoplasm</keyword>
<evidence type="ECO:0000256" key="3">
    <source>
        <dbReference type="ARBA" id="ARBA00022490"/>
    </source>
</evidence>
<comment type="subcellular location">
    <subcellularLocation>
        <location evidence="1">Cytoplasm</location>
    </subcellularLocation>
</comment>
<dbReference type="InterPro" id="IPR013154">
    <property type="entry name" value="ADH-like_N"/>
</dbReference>
<dbReference type="InterPro" id="IPR011032">
    <property type="entry name" value="GroES-like_sf"/>
</dbReference>
<dbReference type="RefSeq" id="WP_123630926.1">
    <property type="nucleotide sequence ID" value="NZ_AYKH01000012.1"/>
</dbReference>
<dbReference type="InterPro" id="IPR002364">
    <property type="entry name" value="Quin_OxRdtase/zeta-crystal_CS"/>
</dbReference>
<dbReference type="InterPro" id="IPR020843">
    <property type="entry name" value="ER"/>
</dbReference>
<dbReference type="EMBL" id="AYKH01000012">
    <property type="protein sequence ID" value="ROO27727.1"/>
    <property type="molecule type" value="Genomic_DNA"/>
</dbReference>